<dbReference type="Pfam" id="PF07179">
    <property type="entry name" value="SseB"/>
    <property type="match status" value="2"/>
</dbReference>
<keyword evidence="4" id="KW-1185">Reference proteome</keyword>
<evidence type="ECO:0000313" key="4">
    <source>
        <dbReference type="Proteomes" id="UP000642125"/>
    </source>
</evidence>
<evidence type="ECO:0000256" key="1">
    <source>
        <dbReference type="SAM" id="MobiDB-lite"/>
    </source>
</evidence>
<dbReference type="InterPro" id="IPR009839">
    <property type="entry name" value="SseB_N"/>
</dbReference>
<evidence type="ECO:0000313" key="3">
    <source>
        <dbReference type="EMBL" id="GIG36884.1"/>
    </source>
</evidence>
<dbReference type="Proteomes" id="UP000642125">
    <property type="component" value="Unassembled WGS sequence"/>
</dbReference>
<dbReference type="EMBL" id="BONO01000016">
    <property type="protein sequence ID" value="GIG36884.1"/>
    <property type="molecule type" value="Genomic_DNA"/>
</dbReference>
<organism evidence="3 4">
    <name type="scientific">Cellulomonas pakistanensis</name>
    <dbReference type="NCBI Taxonomy" id="992287"/>
    <lineage>
        <taxon>Bacteria</taxon>
        <taxon>Bacillati</taxon>
        <taxon>Actinomycetota</taxon>
        <taxon>Actinomycetes</taxon>
        <taxon>Micrococcales</taxon>
        <taxon>Cellulomonadaceae</taxon>
        <taxon>Cellulomonas</taxon>
    </lineage>
</organism>
<comment type="caution">
    <text evidence="3">The sequence shown here is derived from an EMBL/GenBank/DDBJ whole genome shotgun (WGS) entry which is preliminary data.</text>
</comment>
<protein>
    <recommendedName>
        <fullName evidence="2">SseB protein N-terminal domain-containing protein</fullName>
    </recommendedName>
</protein>
<dbReference type="AlphaFoldDB" id="A0A919P9I5"/>
<reference evidence="3" key="1">
    <citation type="submission" date="2021-01" db="EMBL/GenBank/DDBJ databases">
        <title>Whole genome shotgun sequence of Cellulomonas pakistanensis NBRC 110800.</title>
        <authorList>
            <person name="Komaki H."/>
            <person name="Tamura T."/>
        </authorList>
    </citation>
    <scope>NUCLEOTIDE SEQUENCE</scope>
    <source>
        <strain evidence="3">NBRC 110800</strain>
    </source>
</reference>
<evidence type="ECO:0000259" key="2">
    <source>
        <dbReference type="Pfam" id="PF07179"/>
    </source>
</evidence>
<proteinExistence type="predicted"/>
<feature type="domain" description="SseB protein N-terminal" evidence="2">
    <location>
        <begin position="182"/>
        <end position="264"/>
    </location>
</feature>
<sequence length="274" mass="28191">MGLFSRRSRQHEPDEPAEGAAAAPPEPGPGVRNDGVREALAVWAGRKDVLTFADVLRRAVAGELLLDVTDSRLADPDRGFQQGDTLAIASVRDNAGADLLVAFTGHDELQRMRQAAGRSLVQPAAAVLAQALRDHQGIVVDGRSPGAFIAYADEIRAHLTDDPEAVAPLTDVTAGRSLPFGQYLEALGDGPLFAPVDPEVEDGAAGPAATGPDGGAYTAVGTSPAEVWAWRPGGEVRRVAFADVAAATRAAGRAGVVVNPARPAVVVPAGALPA</sequence>
<dbReference type="RefSeq" id="WP_203668905.1">
    <property type="nucleotide sequence ID" value="NZ_BONO01000016.1"/>
</dbReference>
<accession>A0A919P9I5</accession>
<name>A0A919P9I5_9CELL</name>
<gene>
    <name evidence="3" type="ORF">Cpa01nite_22650</name>
</gene>
<feature type="domain" description="SseB protein N-terminal" evidence="2">
    <location>
        <begin position="37"/>
        <end position="157"/>
    </location>
</feature>
<feature type="region of interest" description="Disordered" evidence="1">
    <location>
        <begin position="1"/>
        <end position="34"/>
    </location>
</feature>